<feature type="non-terminal residue" evidence="1">
    <location>
        <position position="1"/>
    </location>
</feature>
<gene>
    <name evidence="1" type="ORF">LEA_15878</name>
</gene>
<name>K1T4M4_9ZZZZ</name>
<comment type="caution">
    <text evidence="1">The sequence shown here is derived from an EMBL/GenBank/DDBJ whole genome shotgun (WGS) entry which is preliminary data.</text>
</comment>
<evidence type="ECO:0000313" key="1">
    <source>
        <dbReference type="EMBL" id="EKC54391.1"/>
    </source>
</evidence>
<reference evidence="1" key="1">
    <citation type="journal article" date="2013" name="Environ. Microbiol.">
        <title>Microbiota from the distal guts of lean and obese adolescents exhibit partial functional redundancy besides clear differences in community structure.</title>
        <authorList>
            <person name="Ferrer M."/>
            <person name="Ruiz A."/>
            <person name="Lanza F."/>
            <person name="Haange S.B."/>
            <person name="Oberbach A."/>
            <person name="Till H."/>
            <person name="Bargiela R."/>
            <person name="Campoy C."/>
            <person name="Segura M.T."/>
            <person name="Richter M."/>
            <person name="von Bergen M."/>
            <person name="Seifert J."/>
            <person name="Suarez A."/>
        </authorList>
    </citation>
    <scope>NUCLEOTIDE SEQUENCE</scope>
</reference>
<proteinExistence type="predicted"/>
<sequence length="295" mass="34117">ADYMVECSGEFPTVKQGKAAELEEVVITPFIRYMNRMKTDDSYEQFGKAVSQLKATEKKWKSYKRIIDLFRSNSECLVQEIQKEFSRQYFQCRDESEVLRAVHMIEVHGFYSALKKDILDNLSFSAGIMKLDSVQLKSLVDFLNSHDGYHFEELQDLIYKVYDDFIKIYQRLIPALALQYCKDDSFDFEVEGSTTSSFDNVKQFYLDVYEALGNLLVIPVALNNIKYRADANSMNPLEKNVSSLEDYIKLTKASRYHFCLNTEVYTDFLDVVVNAKLRNAIGHNDVECDAVSQVI</sequence>
<accession>K1T4M4</accession>
<organism evidence="1">
    <name type="scientific">human gut metagenome</name>
    <dbReference type="NCBI Taxonomy" id="408170"/>
    <lineage>
        <taxon>unclassified sequences</taxon>
        <taxon>metagenomes</taxon>
        <taxon>organismal metagenomes</taxon>
    </lineage>
</organism>
<protein>
    <submittedName>
        <fullName evidence="1">SEC-C motif domain protein</fullName>
    </submittedName>
</protein>
<dbReference type="AlphaFoldDB" id="K1T4M4"/>
<dbReference type="EMBL" id="AJWY01010845">
    <property type="protein sequence ID" value="EKC54391.1"/>
    <property type="molecule type" value="Genomic_DNA"/>
</dbReference>
<feature type="non-terminal residue" evidence="1">
    <location>
        <position position="295"/>
    </location>
</feature>